<protein>
    <submittedName>
        <fullName evidence="1">Uncharacterized protein</fullName>
    </submittedName>
</protein>
<organism evidence="1 2">
    <name type="scientific">Stylosanthes scabra</name>
    <dbReference type="NCBI Taxonomy" id="79078"/>
    <lineage>
        <taxon>Eukaryota</taxon>
        <taxon>Viridiplantae</taxon>
        <taxon>Streptophyta</taxon>
        <taxon>Embryophyta</taxon>
        <taxon>Tracheophyta</taxon>
        <taxon>Spermatophyta</taxon>
        <taxon>Magnoliopsida</taxon>
        <taxon>eudicotyledons</taxon>
        <taxon>Gunneridae</taxon>
        <taxon>Pentapetalae</taxon>
        <taxon>rosids</taxon>
        <taxon>fabids</taxon>
        <taxon>Fabales</taxon>
        <taxon>Fabaceae</taxon>
        <taxon>Papilionoideae</taxon>
        <taxon>50 kb inversion clade</taxon>
        <taxon>dalbergioids sensu lato</taxon>
        <taxon>Dalbergieae</taxon>
        <taxon>Pterocarpus clade</taxon>
        <taxon>Stylosanthes</taxon>
    </lineage>
</organism>
<evidence type="ECO:0000313" key="1">
    <source>
        <dbReference type="EMBL" id="MED6175991.1"/>
    </source>
</evidence>
<reference evidence="1 2" key="1">
    <citation type="journal article" date="2023" name="Plants (Basel)">
        <title>Bridging the Gap: Combining Genomics and Transcriptomics Approaches to Understand Stylosanthes scabra, an Orphan Legume from the Brazilian Caatinga.</title>
        <authorList>
            <person name="Ferreira-Neto J.R.C."/>
            <person name="da Silva M.D."/>
            <person name="Binneck E."/>
            <person name="de Melo N.F."/>
            <person name="da Silva R.H."/>
            <person name="de Melo A.L.T.M."/>
            <person name="Pandolfi V."/>
            <person name="Bustamante F.O."/>
            <person name="Brasileiro-Vidal A.C."/>
            <person name="Benko-Iseppon A.M."/>
        </authorList>
    </citation>
    <scope>NUCLEOTIDE SEQUENCE [LARGE SCALE GENOMIC DNA]</scope>
    <source>
        <tissue evidence="1">Leaves</tissue>
    </source>
</reference>
<comment type="caution">
    <text evidence="1">The sequence shown here is derived from an EMBL/GenBank/DDBJ whole genome shotgun (WGS) entry which is preliminary data.</text>
</comment>
<dbReference type="EMBL" id="JASCZI010152363">
    <property type="protein sequence ID" value="MED6175991.1"/>
    <property type="molecule type" value="Genomic_DNA"/>
</dbReference>
<gene>
    <name evidence="1" type="ORF">PIB30_083620</name>
</gene>
<sequence>MEDVVYEEPPQDHPLGKYFKTLDDLNGYMLTFLDRRKFLQASIWNLQYLGSLFDGKHALESWGPNIKHHAYDLFNIQRQSRKKISCSVFNTEMRVLHYILNYVLMPRAHGHGHVTDDDLVIMYAMVNEITINWTYFIVQHMLRFTKSQSSTGFGYVCLWSCIFNHFCKDM</sequence>
<keyword evidence="2" id="KW-1185">Reference proteome</keyword>
<name>A0ABU6VUC4_9FABA</name>
<accession>A0ABU6VUC4</accession>
<proteinExistence type="predicted"/>
<dbReference type="Proteomes" id="UP001341840">
    <property type="component" value="Unassembled WGS sequence"/>
</dbReference>
<evidence type="ECO:0000313" key="2">
    <source>
        <dbReference type="Proteomes" id="UP001341840"/>
    </source>
</evidence>